<feature type="chain" id="PRO_5046087204" evidence="1">
    <location>
        <begin position="20"/>
        <end position="384"/>
    </location>
</feature>
<proteinExistence type="predicted"/>
<protein>
    <submittedName>
        <fullName evidence="2">SO2930 family diheme c-type cytochrome</fullName>
    </submittedName>
</protein>
<name>A0ABW4VSP7_9BACT</name>
<evidence type="ECO:0000313" key="2">
    <source>
        <dbReference type="EMBL" id="MFD2036625.1"/>
    </source>
</evidence>
<dbReference type="SUPFAM" id="SSF48695">
    <property type="entry name" value="Multiheme cytochromes"/>
    <property type="match status" value="1"/>
</dbReference>
<dbReference type="NCBIfam" id="TIGR03806">
    <property type="entry name" value="chp_HNE_0200"/>
    <property type="match status" value="1"/>
</dbReference>
<dbReference type="PROSITE" id="PS51257">
    <property type="entry name" value="PROKAR_LIPOPROTEIN"/>
    <property type="match status" value="1"/>
</dbReference>
<organism evidence="2 3">
    <name type="scientific">Belliella marina</name>
    <dbReference type="NCBI Taxonomy" id="1644146"/>
    <lineage>
        <taxon>Bacteria</taxon>
        <taxon>Pseudomonadati</taxon>
        <taxon>Bacteroidota</taxon>
        <taxon>Cytophagia</taxon>
        <taxon>Cytophagales</taxon>
        <taxon>Cyclobacteriaceae</taxon>
        <taxon>Belliella</taxon>
    </lineage>
</organism>
<sequence>MKYQLIGSLLVLATLIASCHTSNEGSQAEGIIEYGDWEAPELDLDQLDFSQIPFKKLSDYGFFKGKMRDFDAADGLMLYEPVSSLFTDYAFKSRFVWIANGNSAQISDDPEGTVEFPDNTVLIKNFYYPVDFRDPEGKVRIIETRLLVKRDGDWEAFPYIWNQDQTDAVYKVVGAEIPVGWIDKEGKEQLINYIVPNKAQCKSCHNVGESMMPIGLKAKHLNHDIIRNGTAVNQLSVWEKHGYLEGIKPVTQYPAMVGYEDGTSSLELRARAYLDINCAHCHRAEGPASTSGLFLNYEEQDAMKLGVFKTPVAAGFGAGSFKYAIFPGKSDESILTYRMGTNLVGAAMPEIGRVTVHHEGLELIKEWIDAMTDGQSSRKGVGSR</sequence>
<feature type="signal peptide" evidence="1">
    <location>
        <begin position="1"/>
        <end position="19"/>
    </location>
</feature>
<gene>
    <name evidence="2" type="ORF">ACFSKL_17610</name>
</gene>
<dbReference type="InterPro" id="IPR036280">
    <property type="entry name" value="Multihaem_cyt_sf"/>
</dbReference>
<dbReference type="InterPro" id="IPR022269">
    <property type="entry name" value="SO_2930-like_C"/>
</dbReference>
<comment type="caution">
    <text evidence="2">The sequence shown here is derived from an EMBL/GenBank/DDBJ whole genome shotgun (WGS) entry which is preliminary data.</text>
</comment>
<reference evidence="3" key="1">
    <citation type="journal article" date="2019" name="Int. J. Syst. Evol. Microbiol.">
        <title>The Global Catalogue of Microorganisms (GCM) 10K type strain sequencing project: providing services to taxonomists for standard genome sequencing and annotation.</title>
        <authorList>
            <consortium name="The Broad Institute Genomics Platform"/>
            <consortium name="The Broad Institute Genome Sequencing Center for Infectious Disease"/>
            <person name="Wu L."/>
            <person name="Ma J."/>
        </authorList>
    </citation>
    <scope>NUCLEOTIDE SEQUENCE [LARGE SCALE GENOMIC DNA]</scope>
    <source>
        <strain evidence="3">CGMCC 1.15180</strain>
    </source>
</reference>
<dbReference type="RefSeq" id="WP_376887825.1">
    <property type="nucleotide sequence ID" value="NZ_JBHUHR010000045.1"/>
</dbReference>
<accession>A0ABW4VSP7</accession>
<dbReference type="Proteomes" id="UP001597361">
    <property type="component" value="Unassembled WGS sequence"/>
</dbReference>
<keyword evidence="1" id="KW-0732">Signal</keyword>
<dbReference type="EMBL" id="JBHUHR010000045">
    <property type="protein sequence ID" value="MFD2036625.1"/>
    <property type="molecule type" value="Genomic_DNA"/>
</dbReference>
<evidence type="ECO:0000313" key="3">
    <source>
        <dbReference type="Proteomes" id="UP001597361"/>
    </source>
</evidence>
<keyword evidence="3" id="KW-1185">Reference proteome</keyword>
<evidence type="ECO:0000256" key="1">
    <source>
        <dbReference type="SAM" id="SignalP"/>
    </source>
</evidence>